<proteinExistence type="predicted"/>
<feature type="domain" description="Peptidase M24" evidence="2">
    <location>
        <begin position="133"/>
        <end position="334"/>
    </location>
</feature>
<dbReference type="InterPro" id="IPR000994">
    <property type="entry name" value="Pept_M24"/>
</dbReference>
<dbReference type="Proteomes" id="UP000278792">
    <property type="component" value="Unassembled WGS sequence"/>
</dbReference>
<dbReference type="EMBL" id="RKIK01000064">
    <property type="protein sequence ID" value="ROV58753.1"/>
    <property type="molecule type" value="Genomic_DNA"/>
</dbReference>
<comment type="caution">
    <text evidence="4">The sequence shown here is derived from an EMBL/GenBank/DDBJ whole genome shotgun (WGS) entry which is preliminary data.</text>
</comment>
<accession>A0A3N3DW86</accession>
<evidence type="ECO:0000256" key="1">
    <source>
        <dbReference type="SAM" id="MobiDB-lite"/>
    </source>
</evidence>
<evidence type="ECO:0000259" key="2">
    <source>
        <dbReference type="Pfam" id="PF00557"/>
    </source>
</evidence>
<dbReference type="PANTHER" id="PTHR46112:SF3">
    <property type="entry name" value="AMINOPEPTIDASE YPDF"/>
    <property type="match status" value="1"/>
</dbReference>
<dbReference type="CDD" id="cd01092">
    <property type="entry name" value="APP-like"/>
    <property type="match status" value="1"/>
</dbReference>
<feature type="region of interest" description="Disordered" evidence="1">
    <location>
        <begin position="356"/>
        <end position="375"/>
    </location>
</feature>
<evidence type="ECO:0000313" key="4">
    <source>
        <dbReference type="EMBL" id="ROV58753.1"/>
    </source>
</evidence>
<dbReference type="RefSeq" id="WP_123782974.1">
    <property type="nucleotide sequence ID" value="NZ_RKIK01000064.1"/>
</dbReference>
<dbReference type="GO" id="GO:0008235">
    <property type="term" value="F:metalloexopeptidase activity"/>
    <property type="evidence" value="ECO:0007669"/>
    <property type="project" value="UniProtKB-ARBA"/>
</dbReference>
<dbReference type="AlphaFoldDB" id="A0A3N3DW86"/>
<dbReference type="InterPro" id="IPR036005">
    <property type="entry name" value="Creatinase/aminopeptidase-like"/>
</dbReference>
<feature type="compositionally biased region" description="Polar residues" evidence="1">
    <location>
        <begin position="356"/>
        <end position="365"/>
    </location>
</feature>
<protein>
    <submittedName>
        <fullName evidence="4">Aminopeptidase P family protein</fullName>
    </submittedName>
</protein>
<dbReference type="GO" id="GO:0004177">
    <property type="term" value="F:aminopeptidase activity"/>
    <property type="evidence" value="ECO:0007669"/>
    <property type="project" value="UniProtKB-KW"/>
</dbReference>
<organism evidence="4 5">
    <name type="scientific">Vibrio ponticus</name>
    <dbReference type="NCBI Taxonomy" id="265668"/>
    <lineage>
        <taxon>Bacteria</taxon>
        <taxon>Pseudomonadati</taxon>
        <taxon>Pseudomonadota</taxon>
        <taxon>Gammaproteobacteria</taxon>
        <taxon>Vibrionales</taxon>
        <taxon>Vibrionaceae</taxon>
        <taxon>Vibrio</taxon>
    </lineage>
</organism>
<dbReference type="Pfam" id="PF00557">
    <property type="entry name" value="Peptidase_M24"/>
    <property type="match status" value="1"/>
</dbReference>
<dbReference type="Gene3D" id="3.90.230.10">
    <property type="entry name" value="Creatinase/methionine aminopeptidase superfamily"/>
    <property type="match status" value="1"/>
</dbReference>
<reference evidence="4 5" key="1">
    <citation type="submission" date="2018-11" db="EMBL/GenBank/DDBJ databases">
        <title>Vibrio ponticus strain CAIM 1751 pathogenic for the snapper Lutjanus guttatus.</title>
        <authorList>
            <person name="Soto-Rodriguez S."/>
            <person name="Lozano-Olvera R."/>
            <person name="Gomez-Gil B."/>
        </authorList>
    </citation>
    <scope>NUCLEOTIDE SEQUENCE [LARGE SCALE GENOMIC DNA]</scope>
    <source>
        <strain evidence="4 5">CAIM 1751</strain>
    </source>
</reference>
<feature type="domain" description="Creatinase N-terminal" evidence="3">
    <location>
        <begin position="12"/>
        <end position="123"/>
    </location>
</feature>
<dbReference type="InterPro" id="IPR050659">
    <property type="entry name" value="Peptidase_M24B"/>
</dbReference>
<keyword evidence="4" id="KW-0645">Protease</keyword>
<dbReference type="SUPFAM" id="SSF55920">
    <property type="entry name" value="Creatinase/aminopeptidase"/>
    <property type="match status" value="1"/>
</dbReference>
<gene>
    <name evidence="4" type="ORF">EGH82_16910</name>
</gene>
<dbReference type="Gene3D" id="3.40.350.10">
    <property type="entry name" value="Creatinase/prolidase N-terminal domain"/>
    <property type="match status" value="1"/>
</dbReference>
<dbReference type="InterPro" id="IPR000587">
    <property type="entry name" value="Creatinase_N"/>
</dbReference>
<dbReference type="Pfam" id="PF01321">
    <property type="entry name" value="Creatinase_N"/>
    <property type="match status" value="1"/>
</dbReference>
<keyword evidence="4" id="KW-0031">Aminopeptidase</keyword>
<dbReference type="InterPro" id="IPR029149">
    <property type="entry name" value="Creatin/AminoP/Spt16_N"/>
</dbReference>
<dbReference type="PANTHER" id="PTHR46112">
    <property type="entry name" value="AMINOPEPTIDASE"/>
    <property type="match status" value="1"/>
</dbReference>
<name>A0A3N3DW86_9VIBR</name>
<dbReference type="SUPFAM" id="SSF53092">
    <property type="entry name" value="Creatinase/prolidase N-terminal domain"/>
    <property type="match status" value="1"/>
</dbReference>
<evidence type="ECO:0000259" key="3">
    <source>
        <dbReference type="Pfam" id="PF01321"/>
    </source>
</evidence>
<dbReference type="PRINTS" id="PR00599">
    <property type="entry name" value="MAPEPTIDASE"/>
</dbReference>
<keyword evidence="4" id="KW-0378">Hydrolase</keyword>
<sequence>MRTFSLEPYLEQFDALLVSDPHHKRYLSGFTGSGGYLLLTQSGCELLVAGKYWQQVAEQSPDCLSVSTDQHGWLETLQQRLNVHGIQRLGFESHALSFQQVEQLKQALSQQLVPTNNVVTPMRRWKSEQEIALIRKACEITETAIERGLRDFHLGMTEHQLAAHLEFHARMLGADSIDFLIVVSGERGALPHGRPSQRVIEQNELVTIDFGVVYQGYHSDVTRTFCTGSVSEQLQAIFDVVFDAQRMGVEMLRPGIAASRVDDGVRQYLARQGYREAFCHGLGHGVGLQGHEYPKLASDSSATLEVGMVVTVEPGVYLPQIGGVRIEDTLVITENGCESLTQLPRELRMIPLQPVSTEPVTQESGHQSREPGVLN</sequence>
<dbReference type="InterPro" id="IPR001714">
    <property type="entry name" value="Pept_M24_MAP"/>
</dbReference>
<evidence type="ECO:0000313" key="5">
    <source>
        <dbReference type="Proteomes" id="UP000278792"/>
    </source>
</evidence>